<comment type="caution">
    <text evidence="2">The sequence shown here is derived from an EMBL/GenBank/DDBJ whole genome shotgun (WGS) entry which is preliminary data.</text>
</comment>
<feature type="compositionally biased region" description="Basic residues" evidence="1">
    <location>
        <begin position="1"/>
        <end position="10"/>
    </location>
</feature>
<accession>A0A2A2M1G4</accession>
<keyword evidence="3" id="KW-1185">Reference proteome</keyword>
<name>A0A2A2M1G4_9BILA</name>
<feature type="region of interest" description="Disordered" evidence="1">
    <location>
        <begin position="1"/>
        <end position="88"/>
    </location>
</feature>
<organism evidence="2 3">
    <name type="scientific">Diploscapter pachys</name>
    <dbReference type="NCBI Taxonomy" id="2018661"/>
    <lineage>
        <taxon>Eukaryota</taxon>
        <taxon>Metazoa</taxon>
        <taxon>Ecdysozoa</taxon>
        <taxon>Nematoda</taxon>
        <taxon>Chromadorea</taxon>
        <taxon>Rhabditida</taxon>
        <taxon>Rhabditina</taxon>
        <taxon>Rhabditomorpha</taxon>
        <taxon>Rhabditoidea</taxon>
        <taxon>Rhabditidae</taxon>
        <taxon>Diploscapter</taxon>
    </lineage>
</organism>
<reference evidence="2 3" key="1">
    <citation type="journal article" date="2017" name="Curr. Biol.">
        <title>Genome architecture and evolution of a unichromosomal asexual nematode.</title>
        <authorList>
            <person name="Fradin H."/>
            <person name="Zegar C."/>
            <person name="Gutwein M."/>
            <person name="Lucas J."/>
            <person name="Kovtun M."/>
            <person name="Corcoran D."/>
            <person name="Baugh L.R."/>
            <person name="Kiontke K."/>
            <person name="Gunsalus K."/>
            <person name="Fitch D.H."/>
            <person name="Piano F."/>
        </authorList>
    </citation>
    <scope>NUCLEOTIDE SEQUENCE [LARGE SCALE GENOMIC DNA]</scope>
    <source>
        <strain evidence="2">PF1309</strain>
    </source>
</reference>
<evidence type="ECO:0000313" key="2">
    <source>
        <dbReference type="EMBL" id="PAV92312.1"/>
    </source>
</evidence>
<dbReference type="AlphaFoldDB" id="A0A2A2M1G4"/>
<evidence type="ECO:0000313" key="3">
    <source>
        <dbReference type="Proteomes" id="UP000218231"/>
    </source>
</evidence>
<protein>
    <submittedName>
        <fullName evidence="2">Uncharacterized protein</fullName>
    </submittedName>
</protein>
<feature type="compositionally biased region" description="Basic and acidic residues" evidence="1">
    <location>
        <begin position="71"/>
        <end position="86"/>
    </location>
</feature>
<evidence type="ECO:0000256" key="1">
    <source>
        <dbReference type="SAM" id="MobiDB-lite"/>
    </source>
</evidence>
<dbReference type="EMBL" id="LIAE01006241">
    <property type="protein sequence ID" value="PAV92312.1"/>
    <property type="molecule type" value="Genomic_DNA"/>
</dbReference>
<dbReference type="Proteomes" id="UP000218231">
    <property type="component" value="Unassembled WGS sequence"/>
</dbReference>
<proteinExistence type="predicted"/>
<gene>
    <name evidence="2" type="ORF">WR25_13194</name>
</gene>
<sequence length="106" mass="12196">MIAAKWRRNAVRSNATVASCPLQRKRKKGERPDCESGKGSVISSEEEKRRTILNGKHEERNQIKRIGKMRRKEEGSDETKGDRNDEIMQCTQRHVEALLIKVITAH</sequence>
<feature type="compositionally biased region" description="Basic and acidic residues" evidence="1">
    <location>
        <begin position="45"/>
        <end position="62"/>
    </location>
</feature>